<accession>A0A2H0BJ39</accession>
<evidence type="ECO:0000256" key="2">
    <source>
        <dbReference type="ARBA" id="ARBA00022723"/>
    </source>
</evidence>
<sequence>MTENPTPLSMTDPKLHYQGNIGPIEHEELDEVAIDIRNIGWTLGNDCPYRCSHCYSMSAREKGMNMTTEIIDRVVGQLALNGVETVNLGGNEPIFTNGLDLKATLLPYIVDQLVDRGIRVGLTTSGITLINLEKDHKDTVRKLNDVDVSFDSPYEAEHNKNRGADLFKQAVRSLEICQEYDLDHTIIMCAMNWNFTEDRIRALVDIAKKYDANIRINTLKPVEAKHMDTALPPEQFYKGFSLLMSLCSPVDLGEPPLATVTNFEHAKGCPCGRTSFRIHSITPDGQIPVSPCVYLHDYKTGDLTKDNLFDIVRSPQFKSFRRRNTHPEVVPGCADCGLIESCRAGCASRSYLYNLHKTGERSLFVKDPYCPKDTYNGEVFPQDPKLPEDVHLVHRDYLCTWIGKPLNDA</sequence>
<dbReference type="PANTHER" id="PTHR11228:SF7">
    <property type="entry name" value="PQQA PEPTIDE CYCLASE"/>
    <property type="match status" value="1"/>
</dbReference>
<dbReference type="SFLD" id="SFLDS00029">
    <property type="entry name" value="Radical_SAM"/>
    <property type="match status" value="1"/>
</dbReference>
<dbReference type="PANTHER" id="PTHR11228">
    <property type="entry name" value="RADICAL SAM DOMAIN PROTEIN"/>
    <property type="match status" value="1"/>
</dbReference>
<evidence type="ECO:0000259" key="5">
    <source>
        <dbReference type="PROSITE" id="PS51918"/>
    </source>
</evidence>
<dbReference type="InterPro" id="IPR050377">
    <property type="entry name" value="Radical_SAM_PqqE_MftC-like"/>
</dbReference>
<keyword evidence="2" id="KW-0479">Metal-binding</keyword>
<evidence type="ECO:0000256" key="3">
    <source>
        <dbReference type="ARBA" id="ARBA00023004"/>
    </source>
</evidence>
<organism evidence="6 7">
    <name type="scientific">Candidatus Woesebacteria bacterium CG22_combo_CG10-13_8_21_14_all_39_10</name>
    <dbReference type="NCBI Taxonomy" id="1975059"/>
    <lineage>
        <taxon>Bacteria</taxon>
        <taxon>Candidatus Woeseibacteriota</taxon>
    </lineage>
</organism>
<dbReference type="Proteomes" id="UP000229847">
    <property type="component" value="Unassembled WGS sequence"/>
</dbReference>
<comment type="caution">
    <text evidence="6">The sequence shown here is derived from an EMBL/GenBank/DDBJ whole genome shotgun (WGS) entry which is preliminary data.</text>
</comment>
<dbReference type="GO" id="GO:0003824">
    <property type="term" value="F:catalytic activity"/>
    <property type="evidence" value="ECO:0007669"/>
    <property type="project" value="InterPro"/>
</dbReference>
<dbReference type="AlphaFoldDB" id="A0A2H0BJ39"/>
<evidence type="ECO:0000313" key="6">
    <source>
        <dbReference type="EMBL" id="PIP57661.1"/>
    </source>
</evidence>
<dbReference type="SFLD" id="SFLDG01067">
    <property type="entry name" value="SPASM/twitch_domain_containing"/>
    <property type="match status" value="1"/>
</dbReference>
<keyword evidence="1" id="KW-0949">S-adenosyl-L-methionine</keyword>
<keyword evidence="4" id="KW-0411">Iron-sulfur</keyword>
<dbReference type="InterPro" id="IPR007197">
    <property type="entry name" value="rSAM"/>
</dbReference>
<reference evidence="6 7" key="1">
    <citation type="submission" date="2017-09" db="EMBL/GenBank/DDBJ databases">
        <title>Depth-based differentiation of microbial function through sediment-hosted aquifers and enrichment of novel symbionts in the deep terrestrial subsurface.</title>
        <authorList>
            <person name="Probst A.J."/>
            <person name="Ladd B."/>
            <person name="Jarett J.K."/>
            <person name="Geller-Mcgrath D.E."/>
            <person name="Sieber C.M."/>
            <person name="Emerson J.B."/>
            <person name="Anantharaman K."/>
            <person name="Thomas B.C."/>
            <person name="Malmstrom R."/>
            <person name="Stieglmeier M."/>
            <person name="Klingl A."/>
            <person name="Woyke T."/>
            <person name="Ryan C.M."/>
            <person name="Banfield J.F."/>
        </authorList>
    </citation>
    <scope>NUCLEOTIDE SEQUENCE [LARGE SCALE GENOMIC DNA]</scope>
    <source>
        <strain evidence="6">CG22_combo_CG10-13_8_21_14_all_39_10</strain>
    </source>
</reference>
<evidence type="ECO:0000256" key="1">
    <source>
        <dbReference type="ARBA" id="ARBA00022691"/>
    </source>
</evidence>
<evidence type="ECO:0000256" key="4">
    <source>
        <dbReference type="ARBA" id="ARBA00023014"/>
    </source>
</evidence>
<proteinExistence type="predicted"/>
<dbReference type="SUPFAM" id="SSF102114">
    <property type="entry name" value="Radical SAM enzymes"/>
    <property type="match status" value="1"/>
</dbReference>
<dbReference type="EMBL" id="PCSW01000057">
    <property type="protein sequence ID" value="PIP57661.1"/>
    <property type="molecule type" value="Genomic_DNA"/>
</dbReference>
<dbReference type="InterPro" id="IPR023885">
    <property type="entry name" value="4Fe4S-binding_SPASM_dom"/>
</dbReference>
<dbReference type="Pfam" id="PF04055">
    <property type="entry name" value="Radical_SAM"/>
    <property type="match status" value="1"/>
</dbReference>
<feature type="domain" description="Radical SAM core" evidence="5">
    <location>
        <begin position="33"/>
        <end position="255"/>
    </location>
</feature>
<dbReference type="CDD" id="cd01335">
    <property type="entry name" value="Radical_SAM"/>
    <property type="match status" value="1"/>
</dbReference>
<name>A0A2H0BJ39_9BACT</name>
<protein>
    <submittedName>
        <fullName evidence="6">Radical SAM protein</fullName>
    </submittedName>
</protein>
<dbReference type="Pfam" id="PF13186">
    <property type="entry name" value="SPASM"/>
    <property type="match status" value="1"/>
</dbReference>
<gene>
    <name evidence="6" type="ORF">COX03_01890</name>
</gene>
<dbReference type="GO" id="GO:0046872">
    <property type="term" value="F:metal ion binding"/>
    <property type="evidence" value="ECO:0007669"/>
    <property type="project" value="UniProtKB-KW"/>
</dbReference>
<keyword evidence="3" id="KW-0408">Iron</keyword>
<dbReference type="InterPro" id="IPR058240">
    <property type="entry name" value="rSAM_sf"/>
</dbReference>
<dbReference type="PROSITE" id="PS51918">
    <property type="entry name" value="RADICAL_SAM"/>
    <property type="match status" value="1"/>
</dbReference>
<dbReference type="GO" id="GO:0051536">
    <property type="term" value="F:iron-sulfur cluster binding"/>
    <property type="evidence" value="ECO:0007669"/>
    <property type="project" value="UniProtKB-KW"/>
</dbReference>
<dbReference type="NCBIfam" id="TIGR04085">
    <property type="entry name" value="rSAM_more_4Fe4S"/>
    <property type="match status" value="1"/>
</dbReference>
<dbReference type="InterPro" id="IPR013785">
    <property type="entry name" value="Aldolase_TIM"/>
</dbReference>
<dbReference type="Gene3D" id="3.20.20.70">
    <property type="entry name" value="Aldolase class I"/>
    <property type="match status" value="1"/>
</dbReference>
<evidence type="ECO:0000313" key="7">
    <source>
        <dbReference type="Proteomes" id="UP000229847"/>
    </source>
</evidence>